<dbReference type="AlphaFoldDB" id="A0A4R8L8R7"/>
<dbReference type="Proteomes" id="UP000294581">
    <property type="component" value="Unassembled WGS sequence"/>
</dbReference>
<evidence type="ECO:0000313" key="2">
    <source>
        <dbReference type="Proteomes" id="UP000294581"/>
    </source>
</evidence>
<comment type="caution">
    <text evidence="1">The sequence shown here is derived from an EMBL/GenBank/DDBJ whole genome shotgun (WGS) entry which is preliminary data.</text>
</comment>
<dbReference type="RefSeq" id="WP_134161288.1">
    <property type="nucleotide sequence ID" value="NZ_BSUS01000001.1"/>
</dbReference>
<reference evidence="1 2" key="1">
    <citation type="submission" date="2019-03" db="EMBL/GenBank/DDBJ databases">
        <title>Genomic Encyclopedia of Type Strains, Phase IV (KMG-IV): sequencing the most valuable type-strain genomes for metagenomic binning, comparative biology and taxonomic classification.</title>
        <authorList>
            <person name="Goeker M."/>
        </authorList>
    </citation>
    <scope>NUCLEOTIDE SEQUENCE [LARGE SCALE GENOMIC DNA]</scope>
    <source>
        <strain evidence="1 2">DSM 17974</strain>
    </source>
</reference>
<dbReference type="EMBL" id="SORF01000033">
    <property type="protein sequence ID" value="TDY38765.1"/>
    <property type="molecule type" value="Genomic_DNA"/>
</dbReference>
<dbReference type="OrthoDB" id="2374992at2"/>
<evidence type="ECO:0000313" key="1">
    <source>
        <dbReference type="EMBL" id="TDY38765.1"/>
    </source>
</evidence>
<name>A0A4R8L8R7_9BACL</name>
<proteinExistence type="predicted"/>
<accession>A0A4R8L8R7</accession>
<keyword evidence="2" id="KW-1185">Reference proteome</keyword>
<gene>
    <name evidence="1" type="ORF">C7445_1336</name>
</gene>
<sequence length="166" mass="19043">MHNIFAGFRIQGQVHGCTYTVDSEQQFNKVNERFLNVFNSNDVASLRSIFDSIEWKSFNAEEDTESGVFLLSLLEKGIDGYRRTMRKTLKFLNQGNDHSDLPDEDKYDSTEDDLLNYINPDNGHPRLHDTASDFLDGTALQVYLVDFDTNEIHVLKREGDTMVAVK</sequence>
<organism evidence="1 2">
    <name type="scientific">Alicyclobacillus sacchari</name>
    <dbReference type="NCBI Taxonomy" id="392010"/>
    <lineage>
        <taxon>Bacteria</taxon>
        <taxon>Bacillati</taxon>
        <taxon>Bacillota</taxon>
        <taxon>Bacilli</taxon>
        <taxon>Bacillales</taxon>
        <taxon>Alicyclobacillaceae</taxon>
        <taxon>Alicyclobacillus</taxon>
    </lineage>
</organism>
<protein>
    <submittedName>
        <fullName evidence="1">Uncharacterized protein</fullName>
    </submittedName>
</protein>